<dbReference type="GO" id="GO:0005524">
    <property type="term" value="F:ATP binding"/>
    <property type="evidence" value="ECO:0007669"/>
    <property type="project" value="InterPro"/>
</dbReference>
<reference evidence="4" key="1">
    <citation type="submission" date="2015-11" db="EMBL/GenBank/DDBJ databases">
        <title>De novo transcriptome assembly of four potential Pierce s Disease insect vectors from Arizona vineyards.</title>
        <authorList>
            <person name="Tassone E.E."/>
        </authorList>
    </citation>
    <scope>NUCLEOTIDE SEQUENCE</scope>
</reference>
<dbReference type="Pfam" id="PF14318">
    <property type="entry name" value="Mononeg_mRNAcap"/>
    <property type="match status" value="1"/>
</dbReference>
<protein>
    <recommendedName>
        <fullName evidence="3">Mononegavirus-type SAM-dependent 2'-O-MTase domain-containing protein</fullName>
    </recommendedName>
</protein>
<name>A0A1B6EUL1_9HEMI</name>
<evidence type="ECO:0000259" key="3">
    <source>
        <dbReference type="PROSITE" id="PS51590"/>
    </source>
</evidence>
<dbReference type="PROSITE" id="PS51590">
    <property type="entry name" value="SAM_MT_MNV_L"/>
    <property type="match status" value="1"/>
</dbReference>
<accession>A0A1B6EUL1</accession>
<feature type="non-terminal residue" evidence="4">
    <location>
        <position position="1"/>
    </location>
</feature>
<dbReference type="InterPro" id="IPR014023">
    <property type="entry name" value="Mononeg_RNA_pol_cat"/>
</dbReference>
<sequence length="1408" mass="159323">SHSPRLFFRIPIGGASMKIKVQLTNETKDLLRKDRWTFYQILTIFPSALGGYPVPQLTDLLLRGFPDPVSSAIWELKLLLKSGLSQKLKNYVRKILTPQFNTDINPDLLCQDPTGLNLLKGSRPKDKLKRNVFQFLQNMKDVKNEAMLEFLRLASFSQTELAKLLFTVRPCHPRVMASIYDSTIVGQANRAVRKIDRTPVLLNLMINASDTTRNATWREHELTNPEISEDAPTPARRRLMSAIFFSYEQNQLNSMIFVLNQSSHNWNPDEQCSTSTAARWRERSWGQHLEGVTVPFPGEFLGTSTENPAAGYMHVLCLDSTCSSPLETLGPFKPYFGSTSKEKVEYLGKEIKTVAPSYLNMAIANLRLIRWGTEEHSLLSSLILQIFKSFTDLPPEKLLPSLGNISGTLSHRFSDLRTSHSGTLSVPYTVSTHMSVNTNNFTPQLLPHVDGYDNLNIVFQAAFSLISGSATLAFSLNKGVPEHSNLYIKCADCIQGVVEDKLELYDQTQYEKYEAEAQKKEMKSSFLWVAADHIMDELELMGKKIVLERLDSEKVAHRAAMSVKPRDTSLVTQELPRFMVLCVLESLLGHHHCFNSDGSEWIFDELQEVIPVAQVPKIDPQLFFDNLCTLLFVRRLIENCSDYIGIQINIQYIMTKIVVDISTKLPTGWFKPLVSLFVSNSIYDFVANRYPHLGGPKGTPPSVEEKCAFLKRLILTHAIRMSERGDLPKIISILTQADLPMSNLVVFHPQVLQVVHILLTTNNPNIRGVMIESCLRIRRYEHIIRLGTNLLDIRSYHTSDNDGEDEEGKVKSVLRVLASKHIDERSALKSPVLAGADWVCKQLGSRAHPDRHLPVLSETSPINLQKVKSLPPSCQGILVTMKPSNDHKVLPLDPKELSFEPTPQNSLFKRPVLVTSAPYKLLSIFNYLINKNLVSKRNVSVILSTGDGTGGFSALLGGLFPSAQIHYNSLFQHEKLSSVGIDRFVPAAYALRRISPLRITGITEMEEGVSDIRNPQFVEEICDLFPVIDIISCDAEGKGIRDPLPLTVGVQNLCEIAARCSTRLLVVKSYSSRMDNLICQICILSARFQQVHLVRSDFSGMGNTEVYLIGAHLRKEPYNLSVGLTWDEKLCMTGNFASSTEIDATLDRIEKKITYYQSCETQEPHYFQLMTSSSKIDFLDPSIHAFLSHLKTLNKSFIHFYPDVMQIIREAFPLMRYESKVSKKQTLHLTLDVFQDIAYYVLSLLLGTLPIESLKQLDKLMDGKNLIIYENMRGSWTFVIRANAKLGKNYKYIPYKDLISNNVLFSKRLYAGIRDVQEFFQKSKFQIRSCFKSDTMIETAFPVDSKAFFRNTGVLSIPIYEMPVLLPGQRFLPPRSITRSDLQNLNEQSSWIISESLSMNLIEPSIFE</sequence>
<gene>
    <name evidence="4" type="ORF">g.8705</name>
</gene>
<keyword evidence="1" id="KW-0808">Transferase</keyword>
<dbReference type="InterPro" id="IPR039530">
    <property type="entry name" value="L_methyltransferase_rhabdo"/>
</dbReference>
<dbReference type="GO" id="GO:0016787">
    <property type="term" value="F:hydrolase activity"/>
    <property type="evidence" value="ECO:0007669"/>
    <property type="project" value="UniProtKB-KW"/>
</dbReference>
<keyword evidence="1" id="KW-0489">Methyltransferase</keyword>
<dbReference type="InterPro" id="IPR025786">
    <property type="entry name" value="Mononega_L_MeTrfase"/>
</dbReference>
<evidence type="ECO:0000313" key="4">
    <source>
        <dbReference type="EMBL" id="JAS41403.1"/>
    </source>
</evidence>
<dbReference type="EMBL" id="GECZ01028366">
    <property type="protein sequence ID" value="JAS41403.1"/>
    <property type="molecule type" value="Transcribed_RNA"/>
</dbReference>
<organism evidence="4">
    <name type="scientific">Cuerna arida</name>
    <dbReference type="NCBI Taxonomy" id="1464854"/>
    <lineage>
        <taxon>Eukaryota</taxon>
        <taxon>Metazoa</taxon>
        <taxon>Ecdysozoa</taxon>
        <taxon>Arthropoda</taxon>
        <taxon>Hexapoda</taxon>
        <taxon>Insecta</taxon>
        <taxon>Pterygota</taxon>
        <taxon>Neoptera</taxon>
        <taxon>Paraneoptera</taxon>
        <taxon>Hemiptera</taxon>
        <taxon>Auchenorrhyncha</taxon>
        <taxon>Membracoidea</taxon>
        <taxon>Cicadellidae</taxon>
        <taxon>Cicadellinae</taxon>
        <taxon>Proconiini</taxon>
        <taxon>Cuerna</taxon>
    </lineage>
</organism>
<dbReference type="Pfam" id="PF00946">
    <property type="entry name" value="Mononeg_RNA_pol"/>
    <property type="match status" value="1"/>
</dbReference>
<evidence type="ECO:0000256" key="2">
    <source>
        <dbReference type="ARBA" id="ARBA00022801"/>
    </source>
</evidence>
<dbReference type="GO" id="GO:0003968">
    <property type="term" value="F:RNA-directed RNA polymerase activity"/>
    <property type="evidence" value="ECO:0007669"/>
    <property type="project" value="InterPro"/>
</dbReference>
<dbReference type="GO" id="GO:0004482">
    <property type="term" value="F:mRNA 5'-cap (guanine-N7-)-methyltransferase activity"/>
    <property type="evidence" value="ECO:0007669"/>
    <property type="project" value="InterPro"/>
</dbReference>
<dbReference type="InterPro" id="IPR026890">
    <property type="entry name" value="Mononeg_mRNAcap"/>
</dbReference>
<keyword evidence="2" id="KW-0378">Hydrolase</keyword>
<dbReference type="Pfam" id="PF14314">
    <property type="entry name" value="Methyltrans_Mon_2nd"/>
    <property type="match status" value="1"/>
</dbReference>
<feature type="non-terminal residue" evidence="4">
    <location>
        <position position="1408"/>
    </location>
</feature>
<feature type="domain" description="Mononegavirus-type SAM-dependent 2'-O-MTase" evidence="3">
    <location>
        <begin position="909"/>
        <end position="1109"/>
    </location>
</feature>
<evidence type="ECO:0000256" key="1">
    <source>
        <dbReference type="ARBA" id="ARBA00022603"/>
    </source>
</evidence>
<proteinExistence type="predicted"/>